<comment type="subcellular location">
    <subcellularLocation>
        <location evidence="9">Cytoplasm</location>
    </subcellularLocation>
</comment>
<dbReference type="InterPro" id="IPR009008">
    <property type="entry name" value="Val/Leu/Ile-tRNA-synth_edit"/>
</dbReference>
<keyword evidence="5 9" id="KW-0067">ATP-binding</keyword>
<dbReference type="InterPro" id="IPR014729">
    <property type="entry name" value="Rossmann-like_a/b/a_fold"/>
</dbReference>
<organism evidence="15 16">
    <name type="scientific">Candidatus Woesebacteria bacterium GW2011_GWB1_43_14</name>
    <dbReference type="NCBI Taxonomy" id="1618578"/>
    <lineage>
        <taxon>Bacteria</taxon>
        <taxon>Candidatus Woeseibacteriota</taxon>
    </lineage>
</organism>
<dbReference type="InterPro" id="IPR025709">
    <property type="entry name" value="Leu_tRNA-synth_edit"/>
</dbReference>
<keyword evidence="7 9" id="KW-0030">Aminoacyl-tRNA synthetase</keyword>
<evidence type="ECO:0000259" key="14">
    <source>
        <dbReference type="Pfam" id="PF13603"/>
    </source>
</evidence>
<comment type="catalytic activity">
    <reaction evidence="8 9">
        <text>tRNA(Leu) + L-leucine + ATP = L-leucyl-tRNA(Leu) + AMP + diphosphate</text>
        <dbReference type="Rhea" id="RHEA:11688"/>
        <dbReference type="Rhea" id="RHEA-COMP:9613"/>
        <dbReference type="Rhea" id="RHEA-COMP:9622"/>
        <dbReference type="ChEBI" id="CHEBI:30616"/>
        <dbReference type="ChEBI" id="CHEBI:33019"/>
        <dbReference type="ChEBI" id="CHEBI:57427"/>
        <dbReference type="ChEBI" id="CHEBI:78442"/>
        <dbReference type="ChEBI" id="CHEBI:78494"/>
        <dbReference type="ChEBI" id="CHEBI:456215"/>
        <dbReference type="EC" id="6.1.1.4"/>
    </reaction>
</comment>
<evidence type="ECO:0000313" key="16">
    <source>
        <dbReference type="Proteomes" id="UP000034090"/>
    </source>
</evidence>
<dbReference type="InterPro" id="IPR015413">
    <property type="entry name" value="Methionyl/Leucyl_tRNA_Synth"/>
</dbReference>
<dbReference type="InterPro" id="IPR013155">
    <property type="entry name" value="M/V/L/I-tRNA-synth_anticd-bd"/>
</dbReference>
<evidence type="ECO:0000256" key="6">
    <source>
        <dbReference type="ARBA" id="ARBA00022917"/>
    </source>
</evidence>
<evidence type="ECO:0000259" key="13">
    <source>
        <dbReference type="Pfam" id="PF09334"/>
    </source>
</evidence>
<protein>
    <recommendedName>
        <fullName evidence="9">Leucine--tRNA ligase</fullName>
        <ecNumber evidence="9">6.1.1.4</ecNumber>
    </recommendedName>
    <alternativeName>
        <fullName evidence="9">Leucyl-tRNA synthetase</fullName>
        <shortName evidence="9">LeuRS</shortName>
    </alternativeName>
</protein>
<evidence type="ECO:0000256" key="3">
    <source>
        <dbReference type="ARBA" id="ARBA00022598"/>
    </source>
</evidence>
<dbReference type="CDD" id="cd00812">
    <property type="entry name" value="LeuRS_core"/>
    <property type="match status" value="1"/>
</dbReference>
<dbReference type="GO" id="GO:0004823">
    <property type="term" value="F:leucine-tRNA ligase activity"/>
    <property type="evidence" value="ECO:0007669"/>
    <property type="project" value="UniProtKB-UniRule"/>
</dbReference>
<evidence type="ECO:0000259" key="12">
    <source>
        <dbReference type="Pfam" id="PF08264"/>
    </source>
</evidence>
<feature type="domain" description="Aminoacyl-tRNA synthetase class Ia" evidence="11">
    <location>
        <begin position="387"/>
        <end position="590"/>
    </location>
</feature>
<dbReference type="AlphaFoldDB" id="A0A0G1DH24"/>
<evidence type="ECO:0000256" key="9">
    <source>
        <dbReference type="HAMAP-Rule" id="MF_00049"/>
    </source>
</evidence>
<evidence type="ECO:0000313" key="15">
    <source>
        <dbReference type="EMBL" id="KKS96882.1"/>
    </source>
</evidence>
<evidence type="ECO:0000256" key="4">
    <source>
        <dbReference type="ARBA" id="ARBA00022741"/>
    </source>
</evidence>
<accession>A0A0G1DH24</accession>
<dbReference type="Pfam" id="PF13603">
    <property type="entry name" value="tRNA-synt_1_2"/>
    <property type="match status" value="1"/>
</dbReference>
<dbReference type="GO" id="GO:0005829">
    <property type="term" value="C:cytosol"/>
    <property type="evidence" value="ECO:0007669"/>
    <property type="project" value="TreeGrafter"/>
</dbReference>
<dbReference type="Pfam" id="PF08264">
    <property type="entry name" value="Anticodon_1"/>
    <property type="match status" value="1"/>
</dbReference>
<dbReference type="GO" id="GO:0006429">
    <property type="term" value="P:leucyl-tRNA aminoacylation"/>
    <property type="evidence" value="ECO:0007669"/>
    <property type="project" value="UniProtKB-UniRule"/>
</dbReference>
<evidence type="ECO:0000259" key="11">
    <source>
        <dbReference type="Pfam" id="PF00133"/>
    </source>
</evidence>
<dbReference type="InterPro" id="IPR002300">
    <property type="entry name" value="aa-tRNA-synth_Ia"/>
</dbReference>
<feature type="domain" description="Methionyl/Leucyl tRNA synthetase" evidence="13">
    <location>
        <begin position="42"/>
        <end position="185"/>
    </location>
</feature>
<evidence type="ECO:0000256" key="5">
    <source>
        <dbReference type="ARBA" id="ARBA00022840"/>
    </source>
</evidence>
<sequence>MINRDPYRHGLIESKWQIKWKKSAVYTPKINAKNKFYNLMMFPYPSAEGLHIGNMYAFTGADVNGRYQRMLGHSVFEPIGLDGFGIHSENYAIKKGIHPKKLSEITEKRFYSQLTAIGGSFDWTRKLETYDPDYYRWTQWIFIKMYEKGLVYRGEAMVNWCPSCKTVLADEQAESGICERCKTKVERRIMASWYFRITDYAEKLLSGLETINWPEKIKHAQRQWIGKSQGMVIKFQLVDHKSQIAVFTTRPDTIHGATFLVISPELSKKYLKFVPKGKREKVLLYINKSLSKTEQERKLTEKKKTGVDMGLEAINPITNKKISVWVADYVLSDVGTGAIMGVPAHDERDMKFARKYKIDIVEMEPDEKMWEEIKKRGLGQKTTTYHLRDWLVSRQRYWGAPIPMINCKKCGWLTVPEEDLPVELPDIKDYKPKADGTSPLSNAPDSWKFVECPKCGGKAQRELDVSDTFLDSSWYFLAYPNLDTRQWKEGPSASSGQAFFDKKIMNAWLPVDAYIGGAEHAVLHLLYSRFVTRALSDMGYLDFKEPFPFLYGHGLIIKDGAKMSKSRGNVVNPDEYIKKYGADTVRMYLMFLGPFDQGGDFSDAGIEGMERFTKRVWNLLSSADHSSVVNHQLSVVMHQTIKKVTNDLERFRYNTAISTIMEYVNFLRISDPLSINHYSLIVLAQLIAPFAPYMAEEAWELLGEKYSIHTSNWPKYDPEMVREDKAVYAIQVNGKLRGEITVPIDESKEKVIKKAKEDERIVKWLEEKVIEKEIFVKGKIVNFVLSVA</sequence>
<evidence type="ECO:0000256" key="7">
    <source>
        <dbReference type="ARBA" id="ARBA00023146"/>
    </source>
</evidence>
<evidence type="ECO:0000256" key="8">
    <source>
        <dbReference type="ARBA" id="ARBA00047469"/>
    </source>
</evidence>
<dbReference type="Gene3D" id="3.40.50.620">
    <property type="entry name" value="HUPs"/>
    <property type="match status" value="2"/>
</dbReference>
<evidence type="ECO:0000256" key="1">
    <source>
        <dbReference type="ARBA" id="ARBA00005594"/>
    </source>
</evidence>
<dbReference type="GO" id="GO:0005524">
    <property type="term" value="F:ATP binding"/>
    <property type="evidence" value="ECO:0007669"/>
    <property type="project" value="UniProtKB-UniRule"/>
</dbReference>
<dbReference type="SUPFAM" id="SSF47323">
    <property type="entry name" value="Anticodon-binding domain of a subclass of class I aminoacyl-tRNA synthetases"/>
    <property type="match status" value="1"/>
</dbReference>
<dbReference type="PROSITE" id="PS00178">
    <property type="entry name" value="AA_TRNA_LIGASE_I"/>
    <property type="match status" value="1"/>
</dbReference>
<name>A0A0G1DH24_9BACT</name>
<dbReference type="STRING" id="1618578.UV74_C0013G0004"/>
<dbReference type="InterPro" id="IPR002302">
    <property type="entry name" value="Leu-tRNA-ligase"/>
</dbReference>
<dbReference type="SUPFAM" id="SSF52374">
    <property type="entry name" value="Nucleotidylyl transferase"/>
    <property type="match status" value="1"/>
</dbReference>
<dbReference type="EMBL" id="LCFQ01000013">
    <property type="protein sequence ID" value="KKS96882.1"/>
    <property type="molecule type" value="Genomic_DNA"/>
</dbReference>
<feature type="domain" description="Methionyl/Valyl/Leucyl/Isoleucyl-tRNA synthetase anticodon-binding" evidence="12">
    <location>
        <begin position="637"/>
        <end position="751"/>
    </location>
</feature>
<comment type="similarity">
    <text evidence="1 9 10">Belongs to the class-I aminoacyl-tRNA synthetase family.</text>
</comment>
<dbReference type="EC" id="6.1.1.4" evidence="9"/>
<dbReference type="Gene3D" id="1.10.730.10">
    <property type="entry name" value="Isoleucyl-tRNA Synthetase, Domain 1"/>
    <property type="match status" value="1"/>
</dbReference>
<dbReference type="PANTHER" id="PTHR43740">
    <property type="entry name" value="LEUCYL-TRNA SYNTHETASE"/>
    <property type="match status" value="1"/>
</dbReference>
<dbReference type="GO" id="GO:0002161">
    <property type="term" value="F:aminoacyl-tRNA deacylase activity"/>
    <property type="evidence" value="ECO:0007669"/>
    <property type="project" value="InterPro"/>
</dbReference>
<dbReference type="PANTHER" id="PTHR43740:SF2">
    <property type="entry name" value="LEUCINE--TRNA LIGASE, MITOCHONDRIAL"/>
    <property type="match status" value="1"/>
</dbReference>
<dbReference type="FunFam" id="1.10.730.10:FF:000002">
    <property type="entry name" value="Leucine--tRNA ligase"/>
    <property type="match status" value="1"/>
</dbReference>
<evidence type="ECO:0000256" key="10">
    <source>
        <dbReference type="RuleBase" id="RU363035"/>
    </source>
</evidence>
<keyword evidence="4 9" id="KW-0547">Nucleotide-binding</keyword>
<dbReference type="CDD" id="cd07958">
    <property type="entry name" value="Anticodon_Ia_Leu_BEm"/>
    <property type="match status" value="1"/>
</dbReference>
<dbReference type="Pfam" id="PF00133">
    <property type="entry name" value="tRNA-synt_1"/>
    <property type="match status" value="1"/>
</dbReference>
<feature type="short sequence motif" description="'KMSKS' region" evidence="9">
    <location>
        <begin position="562"/>
        <end position="566"/>
    </location>
</feature>
<dbReference type="InterPro" id="IPR009080">
    <property type="entry name" value="tRNAsynth_Ia_anticodon-bd"/>
</dbReference>
<gene>
    <name evidence="9" type="primary">leuS</name>
    <name evidence="15" type="ORF">UV74_C0013G0004</name>
</gene>
<comment type="caution">
    <text evidence="15">The sequence shown here is derived from an EMBL/GenBank/DDBJ whole genome shotgun (WGS) entry which is preliminary data.</text>
</comment>
<dbReference type="PRINTS" id="PR00985">
    <property type="entry name" value="TRNASYNTHLEU"/>
</dbReference>
<dbReference type="HAMAP" id="MF_00049_B">
    <property type="entry name" value="Leu_tRNA_synth_B"/>
    <property type="match status" value="1"/>
</dbReference>
<keyword evidence="3 9" id="KW-0436">Ligase</keyword>
<reference evidence="15 16" key="1">
    <citation type="journal article" date="2015" name="Nature">
        <title>rRNA introns, odd ribosomes, and small enigmatic genomes across a large radiation of phyla.</title>
        <authorList>
            <person name="Brown C.T."/>
            <person name="Hug L.A."/>
            <person name="Thomas B.C."/>
            <person name="Sharon I."/>
            <person name="Castelle C.J."/>
            <person name="Singh A."/>
            <person name="Wilkins M.J."/>
            <person name="Williams K.H."/>
            <person name="Banfield J.F."/>
        </authorList>
    </citation>
    <scope>NUCLEOTIDE SEQUENCE [LARGE SCALE GENOMIC DNA]</scope>
</reference>
<dbReference type="Pfam" id="PF09334">
    <property type="entry name" value="tRNA-synt_1g"/>
    <property type="match status" value="1"/>
</dbReference>
<dbReference type="SUPFAM" id="SSF50677">
    <property type="entry name" value="ValRS/IleRS/LeuRS editing domain"/>
    <property type="match status" value="1"/>
</dbReference>
<dbReference type="InterPro" id="IPR001412">
    <property type="entry name" value="aa-tRNA-synth_I_CS"/>
</dbReference>
<dbReference type="PATRIC" id="fig|1618578.3.peg.343"/>
<comment type="caution">
    <text evidence="9">Lacks conserved residue(s) required for the propagation of feature annotation.</text>
</comment>
<evidence type="ECO:0000256" key="2">
    <source>
        <dbReference type="ARBA" id="ARBA00022490"/>
    </source>
</evidence>
<feature type="binding site" evidence="9">
    <location>
        <position position="565"/>
    </location>
    <ligand>
        <name>ATP</name>
        <dbReference type="ChEBI" id="CHEBI:30616"/>
    </ligand>
</feature>
<proteinExistence type="inferred from homology"/>
<keyword evidence="2 9" id="KW-0963">Cytoplasm</keyword>
<feature type="domain" description="Leucyl-tRNA synthetase editing" evidence="14">
    <location>
        <begin position="222"/>
        <end position="363"/>
    </location>
</feature>
<keyword evidence="6 9" id="KW-0648">Protein biosynthesis</keyword>
<dbReference type="Proteomes" id="UP000034090">
    <property type="component" value="Unassembled WGS sequence"/>
</dbReference>